<dbReference type="InParanoid" id="A0A0L0H6B1"/>
<dbReference type="InterPro" id="IPR035992">
    <property type="entry name" value="Ricin_B-like_lectins"/>
</dbReference>
<organism evidence="5 6">
    <name type="scientific">Spizellomyces punctatus (strain DAOM BR117)</name>
    <dbReference type="NCBI Taxonomy" id="645134"/>
    <lineage>
        <taxon>Eukaryota</taxon>
        <taxon>Fungi</taxon>
        <taxon>Fungi incertae sedis</taxon>
        <taxon>Chytridiomycota</taxon>
        <taxon>Chytridiomycota incertae sedis</taxon>
        <taxon>Chytridiomycetes</taxon>
        <taxon>Spizellomycetales</taxon>
        <taxon>Spizellomycetaceae</taxon>
        <taxon>Spizellomyces</taxon>
    </lineage>
</organism>
<feature type="region of interest" description="Disordered" evidence="3">
    <location>
        <begin position="71"/>
        <end position="132"/>
    </location>
</feature>
<keyword evidence="6" id="KW-1185">Reference proteome</keyword>
<protein>
    <recommendedName>
        <fullName evidence="4">SH3 domain-containing protein</fullName>
    </recommendedName>
</protein>
<dbReference type="GeneID" id="27691217"/>
<dbReference type="VEuPathDB" id="FungiDB:SPPG_08038"/>
<dbReference type="Proteomes" id="UP000053201">
    <property type="component" value="Unassembled WGS sequence"/>
</dbReference>
<dbReference type="PANTHER" id="PTHR14167:SF116">
    <property type="entry name" value="CAP, ISOFORM AC"/>
    <property type="match status" value="1"/>
</dbReference>
<name>A0A0L0H6B1_SPIPD</name>
<dbReference type="OrthoDB" id="10255964at2759"/>
<dbReference type="Gene3D" id="2.80.10.50">
    <property type="match status" value="1"/>
</dbReference>
<dbReference type="PANTHER" id="PTHR14167">
    <property type="entry name" value="SH3 DOMAIN-CONTAINING"/>
    <property type="match status" value="1"/>
</dbReference>
<dbReference type="PROSITE" id="PS50231">
    <property type="entry name" value="RICIN_B_LECTIN"/>
    <property type="match status" value="1"/>
</dbReference>
<dbReference type="SMART" id="SM00326">
    <property type="entry name" value="SH3"/>
    <property type="match status" value="1"/>
</dbReference>
<evidence type="ECO:0000256" key="2">
    <source>
        <dbReference type="PROSITE-ProRule" id="PRU00192"/>
    </source>
</evidence>
<evidence type="ECO:0000259" key="4">
    <source>
        <dbReference type="PROSITE" id="PS50002"/>
    </source>
</evidence>
<dbReference type="RefSeq" id="XP_016604486.1">
    <property type="nucleotide sequence ID" value="XM_016756190.1"/>
</dbReference>
<accession>A0A0L0H6B1</accession>
<feature type="region of interest" description="Disordered" evidence="3">
    <location>
        <begin position="209"/>
        <end position="244"/>
    </location>
</feature>
<dbReference type="InterPro" id="IPR050384">
    <property type="entry name" value="Endophilin_SH3RF"/>
</dbReference>
<evidence type="ECO:0000313" key="5">
    <source>
        <dbReference type="EMBL" id="KNC96446.1"/>
    </source>
</evidence>
<feature type="region of interest" description="Disordered" evidence="3">
    <location>
        <begin position="398"/>
        <end position="420"/>
    </location>
</feature>
<feature type="compositionally biased region" description="Low complexity" evidence="3">
    <location>
        <begin position="398"/>
        <end position="411"/>
    </location>
</feature>
<keyword evidence="1 2" id="KW-0728">SH3 domain</keyword>
<dbReference type="SUPFAM" id="SSF50044">
    <property type="entry name" value="SH3-domain"/>
    <property type="match status" value="1"/>
</dbReference>
<dbReference type="InterPro" id="IPR001452">
    <property type="entry name" value="SH3_domain"/>
</dbReference>
<reference evidence="5 6" key="1">
    <citation type="submission" date="2009-08" db="EMBL/GenBank/DDBJ databases">
        <title>The Genome Sequence of Spizellomyces punctatus strain DAOM BR117.</title>
        <authorList>
            <consortium name="The Broad Institute Genome Sequencing Platform"/>
            <person name="Russ C."/>
            <person name="Cuomo C."/>
            <person name="Shea T."/>
            <person name="Young S.K."/>
            <person name="Zeng Q."/>
            <person name="Koehrsen M."/>
            <person name="Haas B."/>
            <person name="Borodovsky M."/>
            <person name="Guigo R."/>
            <person name="Alvarado L."/>
            <person name="Berlin A."/>
            <person name="Bochicchio J."/>
            <person name="Borenstein D."/>
            <person name="Chapman S."/>
            <person name="Chen Z."/>
            <person name="Engels R."/>
            <person name="Freedman E."/>
            <person name="Gellesch M."/>
            <person name="Goldberg J."/>
            <person name="Griggs A."/>
            <person name="Gujja S."/>
            <person name="Heiman D."/>
            <person name="Hepburn T."/>
            <person name="Howarth C."/>
            <person name="Jen D."/>
            <person name="Larson L."/>
            <person name="Lewis B."/>
            <person name="Mehta T."/>
            <person name="Park D."/>
            <person name="Pearson M."/>
            <person name="Roberts A."/>
            <person name="Saif S."/>
            <person name="Shenoy N."/>
            <person name="Sisk P."/>
            <person name="Stolte C."/>
            <person name="Sykes S."/>
            <person name="Thomson T."/>
            <person name="Walk T."/>
            <person name="White J."/>
            <person name="Yandava C."/>
            <person name="Burger G."/>
            <person name="Gray M.W."/>
            <person name="Holland P.W.H."/>
            <person name="King N."/>
            <person name="Lang F.B.F."/>
            <person name="Roger A.J."/>
            <person name="Ruiz-Trillo I."/>
            <person name="Lander E."/>
            <person name="Nusbaum C."/>
        </authorList>
    </citation>
    <scope>NUCLEOTIDE SEQUENCE [LARGE SCALE GENOMIC DNA]</scope>
    <source>
        <strain evidence="5 6">DAOM BR117</strain>
    </source>
</reference>
<sequence length="447" mass="47614">MRALTTTPGKSVGRASLVAENRTTDPSVSVFRDYLLERIATDLKVLLENGWISDVDTAIGLIRKQVLSPATGKDTSRKFGSEPGAPENISNATGNSVRNMRDNVDSSAASTPPLPARANSVTGFTKGPEKPPIRHCSSVTDVLKHSPTPFPCTDASTVVCIKPFNSDVAGDLRLRVGDVVENVEDVDPNWYKGTLNGQSGIFPKTFVESRTRPVPPLPSAPPLPSRPPQTKPASPPRPASSSVTSPLTPGGWFYIQCRANSNVFSVEANSLASGALINVQPQHAADAHPATIGNQLFRFENGFLINKRSNLVLDTSGSELRPRAQLVQADKKEDRESQHWVLGTDGSIRNSARPQFVLLEDLGSVIVWEDDGTLGRGASVWKVTTNVSKPAAAPAIPATPAAPAAVPAQAEPAKKETRSDRFTDTVVTGVGAGFGLTVGHRIADRLF</sequence>
<dbReference type="InterPro" id="IPR036028">
    <property type="entry name" value="SH3-like_dom_sf"/>
</dbReference>
<dbReference type="SUPFAM" id="SSF50370">
    <property type="entry name" value="Ricin B-like lectins"/>
    <property type="match status" value="1"/>
</dbReference>
<feature type="domain" description="SH3" evidence="4">
    <location>
        <begin position="153"/>
        <end position="212"/>
    </location>
</feature>
<evidence type="ECO:0000256" key="1">
    <source>
        <dbReference type="ARBA" id="ARBA00022443"/>
    </source>
</evidence>
<dbReference type="Pfam" id="PF00018">
    <property type="entry name" value="SH3_1"/>
    <property type="match status" value="1"/>
</dbReference>
<feature type="compositionally biased region" description="Pro residues" evidence="3">
    <location>
        <begin position="213"/>
        <end position="238"/>
    </location>
</feature>
<dbReference type="PROSITE" id="PS50002">
    <property type="entry name" value="SH3"/>
    <property type="match status" value="1"/>
</dbReference>
<dbReference type="Gene3D" id="2.30.30.40">
    <property type="entry name" value="SH3 Domains"/>
    <property type="match status" value="1"/>
</dbReference>
<feature type="compositionally biased region" description="Polar residues" evidence="3">
    <location>
        <begin position="88"/>
        <end position="98"/>
    </location>
</feature>
<gene>
    <name evidence="5" type="ORF">SPPG_08038</name>
</gene>
<dbReference type="AlphaFoldDB" id="A0A0L0H6B1"/>
<dbReference type="EMBL" id="KQ257468">
    <property type="protein sequence ID" value="KNC96446.1"/>
    <property type="molecule type" value="Genomic_DNA"/>
</dbReference>
<dbReference type="STRING" id="645134.A0A0L0H6B1"/>
<evidence type="ECO:0000256" key="3">
    <source>
        <dbReference type="SAM" id="MobiDB-lite"/>
    </source>
</evidence>
<proteinExistence type="predicted"/>
<evidence type="ECO:0000313" key="6">
    <source>
        <dbReference type="Proteomes" id="UP000053201"/>
    </source>
</evidence>